<evidence type="ECO:0000313" key="8">
    <source>
        <dbReference type="EMBL" id="GJN00940.1"/>
    </source>
</evidence>
<dbReference type="EMBL" id="BQKI01000008">
    <property type="protein sequence ID" value="GJN00940.1"/>
    <property type="molecule type" value="Genomic_DNA"/>
</dbReference>
<dbReference type="PANTHER" id="PTHR31429:SF24">
    <property type="entry name" value="WRKY TRANSCRIPTION FACTOR 72-RELATED"/>
    <property type="match status" value="1"/>
</dbReference>
<feature type="domain" description="WRKY" evidence="7">
    <location>
        <begin position="198"/>
        <end position="240"/>
    </location>
</feature>
<feature type="region of interest" description="Disordered" evidence="6">
    <location>
        <begin position="118"/>
        <end position="191"/>
    </location>
</feature>
<feature type="region of interest" description="Disordered" evidence="6">
    <location>
        <begin position="1"/>
        <end position="93"/>
    </location>
</feature>
<dbReference type="Proteomes" id="UP001054889">
    <property type="component" value="Unassembled WGS sequence"/>
</dbReference>
<dbReference type="Gene3D" id="2.20.25.80">
    <property type="entry name" value="WRKY domain"/>
    <property type="match status" value="1"/>
</dbReference>
<dbReference type="GO" id="GO:0043565">
    <property type="term" value="F:sequence-specific DNA binding"/>
    <property type="evidence" value="ECO:0007669"/>
    <property type="project" value="InterPro"/>
</dbReference>
<dbReference type="PANTHER" id="PTHR31429">
    <property type="entry name" value="WRKY TRANSCRIPTION FACTOR 36-RELATED"/>
    <property type="match status" value="1"/>
</dbReference>
<dbReference type="Pfam" id="PF03106">
    <property type="entry name" value="WRKY"/>
    <property type="match status" value="1"/>
</dbReference>
<evidence type="ECO:0000256" key="5">
    <source>
        <dbReference type="ARBA" id="ARBA00023242"/>
    </source>
</evidence>
<organism evidence="8 9">
    <name type="scientific">Eleusine coracana subsp. coracana</name>
    <dbReference type="NCBI Taxonomy" id="191504"/>
    <lineage>
        <taxon>Eukaryota</taxon>
        <taxon>Viridiplantae</taxon>
        <taxon>Streptophyta</taxon>
        <taxon>Embryophyta</taxon>
        <taxon>Tracheophyta</taxon>
        <taxon>Spermatophyta</taxon>
        <taxon>Magnoliopsida</taxon>
        <taxon>Liliopsida</taxon>
        <taxon>Poales</taxon>
        <taxon>Poaceae</taxon>
        <taxon>PACMAD clade</taxon>
        <taxon>Chloridoideae</taxon>
        <taxon>Cynodonteae</taxon>
        <taxon>Eleusininae</taxon>
        <taxon>Eleusine</taxon>
    </lineage>
</organism>
<proteinExistence type="predicted"/>
<keyword evidence="4" id="KW-0804">Transcription</keyword>
<name>A0AAV5CT09_ELECO</name>
<keyword evidence="3" id="KW-0238">DNA-binding</keyword>
<dbReference type="InterPro" id="IPR003657">
    <property type="entry name" value="WRKY_dom"/>
</dbReference>
<sequence length="333" mass="36369">MFKGQKQIGSRGEQLKDKIKDDEQIRDGDFFKPLEKPSTEKEVYSPGGRENSEMELAPKRTSSNVKAQNKLEVQEDKLASTRAEMGEVREENERLKKMLSRVVEDYRSLQMHFQEVIQQGQAKKLADPTAASPTHEEPGVHLTEPRSEDATDDATETTDQWPPGKTQKSSRSSGAEVEDDIGPLPQVKKARVSVRARCDASTMNDGCQWRKYGQKIAKGNPCPRAYYRCTVAAGCPVRKQPYPIARETGLAARGGDGERLASEGDAKTPPLLGFAVGRSRGDDAAEANTVEECAGARRRVGFTSRLSSTRASSGTCPRSVLGGGGLCLLVLGR</sequence>
<evidence type="ECO:0000259" key="7">
    <source>
        <dbReference type="PROSITE" id="PS50811"/>
    </source>
</evidence>
<reference evidence="8" key="2">
    <citation type="submission" date="2021-12" db="EMBL/GenBank/DDBJ databases">
        <title>Resequencing data analysis of finger millet.</title>
        <authorList>
            <person name="Hatakeyama M."/>
            <person name="Aluri S."/>
            <person name="Balachadran M.T."/>
            <person name="Sivarajan S.R."/>
            <person name="Poveda L."/>
            <person name="Shimizu-Inatsugi R."/>
            <person name="Schlapbach R."/>
            <person name="Sreeman S.M."/>
            <person name="Shimizu K.K."/>
        </authorList>
    </citation>
    <scope>NUCLEOTIDE SEQUENCE</scope>
</reference>
<feature type="compositionally biased region" description="Basic and acidic residues" evidence="6">
    <location>
        <begin position="13"/>
        <end position="43"/>
    </location>
</feature>
<feature type="compositionally biased region" description="Basic and acidic residues" evidence="6">
    <location>
        <begin position="134"/>
        <end position="149"/>
    </location>
</feature>
<comment type="subcellular location">
    <subcellularLocation>
        <location evidence="1">Nucleus</location>
    </subcellularLocation>
</comment>
<keyword evidence="9" id="KW-1185">Reference proteome</keyword>
<evidence type="ECO:0000256" key="2">
    <source>
        <dbReference type="ARBA" id="ARBA00023015"/>
    </source>
</evidence>
<comment type="caution">
    <text evidence="8">The sequence shown here is derived from an EMBL/GenBank/DDBJ whole genome shotgun (WGS) entry which is preliminary data.</text>
</comment>
<evidence type="ECO:0000256" key="4">
    <source>
        <dbReference type="ARBA" id="ARBA00023163"/>
    </source>
</evidence>
<dbReference type="AlphaFoldDB" id="A0AAV5CT09"/>
<accession>A0AAV5CT09</accession>
<feature type="compositionally biased region" description="Basic and acidic residues" evidence="6">
    <location>
        <begin position="72"/>
        <end position="93"/>
    </location>
</feature>
<dbReference type="InterPro" id="IPR036576">
    <property type="entry name" value="WRKY_dom_sf"/>
</dbReference>
<reference evidence="8" key="1">
    <citation type="journal article" date="2018" name="DNA Res.">
        <title>Multiple hybrid de novo genome assembly of finger millet, an orphan allotetraploid crop.</title>
        <authorList>
            <person name="Hatakeyama M."/>
            <person name="Aluri S."/>
            <person name="Balachadran M.T."/>
            <person name="Sivarajan S.R."/>
            <person name="Patrignani A."/>
            <person name="Gruter S."/>
            <person name="Poveda L."/>
            <person name="Shimizu-Inatsugi R."/>
            <person name="Baeten J."/>
            <person name="Francoijs K.J."/>
            <person name="Nataraja K.N."/>
            <person name="Reddy Y.A.N."/>
            <person name="Phadnis S."/>
            <person name="Ravikumar R.L."/>
            <person name="Schlapbach R."/>
            <person name="Sreeman S.M."/>
            <person name="Shimizu K.K."/>
        </authorList>
    </citation>
    <scope>NUCLEOTIDE SEQUENCE</scope>
</reference>
<evidence type="ECO:0000256" key="1">
    <source>
        <dbReference type="ARBA" id="ARBA00004123"/>
    </source>
</evidence>
<dbReference type="GO" id="GO:0005634">
    <property type="term" value="C:nucleus"/>
    <property type="evidence" value="ECO:0007669"/>
    <property type="project" value="UniProtKB-SubCell"/>
</dbReference>
<keyword evidence="2" id="KW-0805">Transcription regulation</keyword>
<gene>
    <name evidence="8" type="primary">ga18167</name>
    <name evidence="8" type="ORF">PR202_ga18167</name>
</gene>
<dbReference type="PROSITE" id="PS50811">
    <property type="entry name" value="WRKY"/>
    <property type="match status" value="1"/>
</dbReference>
<dbReference type="SUPFAM" id="SSF118290">
    <property type="entry name" value="WRKY DNA-binding domain"/>
    <property type="match status" value="1"/>
</dbReference>
<evidence type="ECO:0000256" key="6">
    <source>
        <dbReference type="SAM" id="MobiDB-lite"/>
    </source>
</evidence>
<evidence type="ECO:0000256" key="3">
    <source>
        <dbReference type="ARBA" id="ARBA00023125"/>
    </source>
</evidence>
<protein>
    <recommendedName>
        <fullName evidence="7">WRKY domain-containing protein</fullName>
    </recommendedName>
</protein>
<evidence type="ECO:0000313" key="9">
    <source>
        <dbReference type="Proteomes" id="UP001054889"/>
    </source>
</evidence>
<dbReference type="SMART" id="SM00774">
    <property type="entry name" value="WRKY"/>
    <property type="match status" value="1"/>
</dbReference>
<dbReference type="InterPro" id="IPR044810">
    <property type="entry name" value="WRKY_plant"/>
</dbReference>
<keyword evidence="5" id="KW-0539">Nucleus</keyword>
<dbReference type="GO" id="GO:0003700">
    <property type="term" value="F:DNA-binding transcription factor activity"/>
    <property type="evidence" value="ECO:0007669"/>
    <property type="project" value="InterPro"/>
</dbReference>